<dbReference type="Proteomes" id="UP000073492">
    <property type="component" value="Unassembled WGS sequence"/>
</dbReference>
<organism evidence="2 3">
    <name type="scientific">Pseudocercospora musae</name>
    <dbReference type="NCBI Taxonomy" id="113226"/>
    <lineage>
        <taxon>Eukaryota</taxon>
        <taxon>Fungi</taxon>
        <taxon>Dikarya</taxon>
        <taxon>Ascomycota</taxon>
        <taxon>Pezizomycotina</taxon>
        <taxon>Dothideomycetes</taxon>
        <taxon>Dothideomycetidae</taxon>
        <taxon>Mycosphaerellales</taxon>
        <taxon>Mycosphaerellaceae</taxon>
        <taxon>Pseudocercospora</taxon>
    </lineage>
</organism>
<dbReference type="OrthoDB" id="3638116at2759"/>
<evidence type="ECO:0000256" key="1">
    <source>
        <dbReference type="SAM" id="MobiDB-lite"/>
    </source>
</evidence>
<sequence>MSDRSIIMAKSQLLGDCWETVVRRQRKRPTNSSVPDSTEETTAPSRPSPPRNNKSRISAKDTPSPIPGVASYGNAGTTTPPINSDPPKVQPNPRDRVFQAVCAALIKFNRQSLVHFTDPTHAQVITTKPTKYAYNESNVVTIGMKHRGIVVRELQFKLFRSPDFGSYQNFLLMDHGSGWHSFQDKLDGKLAPPGLIQPGDGGVKQQSQWWSNNGKTFPFMRLPAELQEEVYRGVLGEDMYPRTFYDGSWKFGCGTTDDDGRTTRLRKLDHTAKKVPLFDLAIKRASRQSTEEVEHFLWTSTRKCMADHLYFYGFLRHCFTDLHGVNNLTRLELDFSHREFILFFKIPLHPFERHEGFGRRELAEELRCLESVKELTLRFHSPYASKLDDPWGYTGGFNTSQWFCDWHGRRDVHGFTTSCNKTITDWIITGAFDTIKYFPKVVFASAIKDSVKEKWCLRLAEHKRGEKIDLSREMQVISSWMGGAPPCNCTTPCEYQEYSSHAHQVRCLGWCCGYNKSPSKQEEEEYHKKLCQYRFDFED</sequence>
<evidence type="ECO:0000313" key="2">
    <source>
        <dbReference type="EMBL" id="KXT15730.1"/>
    </source>
</evidence>
<reference evidence="2 3" key="1">
    <citation type="submission" date="2015-07" db="EMBL/GenBank/DDBJ databases">
        <title>Comparative genomics of the Sigatoka disease complex on banana suggests a link between parallel evolutionary changes in Pseudocercospora fijiensis and Pseudocercospora eumusae and increased virulence on the banana host.</title>
        <authorList>
            <person name="Chang T.-C."/>
            <person name="Salvucci A."/>
            <person name="Crous P.W."/>
            <person name="Stergiopoulos I."/>
        </authorList>
    </citation>
    <scope>NUCLEOTIDE SEQUENCE [LARGE SCALE GENOMIC DNA]</scope>
    <source>
        <strain evidence="2 3">CBS 116634</strain>
    </source>
</reference>
<gene>
    <name evidence="2" type="ORF">AC579_1551</name>
</gene>
<accession>A0A139IM10</accession>
<protein>
    <submittedName>
        <fullName evidence="2">Uncharacterized protein</fullName>
    </submittedName>
</protein>
<dbReference type="AlphaFoldDB" id="A0A139IM10"/>
<dbReference type="EMBL" id="LFZO01000051">
    <property type="protein sequence ID" value="KXT15730.1"/>
    <property type="molecule type" value="Genomic_DNA"/>
</dbReference>
<keyword evidence="3" id="KW-1185">Reference proteome</keyword>
<proteinExistence type="predicted"/>
<evidence type="ECO:0000313" key="3">
    <source>
        <dbReference type="Proteomes" id="UP000073492"/>
    </source>
</evidence>
<name>A0A139IM10_9PEZI</name>
<feature type="compositionally biased region" description="Polar residues" evidence="1">
    <location>
        <begin position="30"/>
        <end position="43"/>
    </location>
</feature>
<feature type="region of interest" description="Disordered" evidence="1">
    <location>
        <begin position="24"/>
        <end position="93"/>
    </location>
</feature>
<comment type="caution">
    <text evidence="2">The sequence shown here is derived from an EMBL/GenBank/DDBJ whole genome shotgun (WGS) entry which is preliminary data.</text>
</comment>